<dbReference type="AlphaFoldDB" id="A0A1I0DNP7"/>
<evidence type="ECO:0000256" key="6">
    <source>
        <dbReference type="ARBA" id="ARBA00022989"/>
    </source>
</evidence>
<keyword evidence="7 9" id="KW-0472">Membrane</keyword>
<dbReference type="PANTHER" id="PTHR35011:SF2">
    <property type="entry name" value="2,3-DIKETO-L-GULONATE TRAP TRANSPORTER SMALL PERMEASE PROTEIN YIAM"/>
    <property type="match status" value="1"/>
</dbReference>
<keyword evidence="6 9" id="KW-1133">Transmembrane helix</keyword>
<evidence type="ECO:0000313" key="11">
    <source>
        <dbReference type="EMBL" id="SET33491.1"/>
    </source>
</evidence>
<dbReference type="GO" id="GO:0005886">
    <property type="term" value="C:plasma membrane"/>
    <property type="evidence" value="ECO:0007669"/>
    <property type="project" value="UniProtKB-SubCell"/>
</dbReference>
<evidence type="ECO:0000256" key="4">
    <source>
        <dbReference type="ARBA" id="ARBA00022519"/>
    </source>
</evidence>
<protein>
    <recommendedName>
        <fullName evidence="9">TRAP transporter small permease protein</fullName>
    </recommendedName>
</protein>
<reference evidence="11 12" key="1">
    <citation type="submission" date="2016-10" db="EMBL/GenBank/DDBJ databases">
        <authorList>
            <person name="de Groot N.N."/>
        </authorList>
    </citation>
    <scope>NUCLEOTIDE SEQUENCE [LARGE SCALE GENOMIC DNA]</scope>
    <source>
        <strain evidence="11 12">DSM 17862</strain>
    </source>
</reference>
<gene>
    <name evidence="11" type="ORF">SAMN04489858_104208</name>
</gene>
<evidence type="ECO:0000256" key="1">
    <source>
        <dbReference type="ARBA" id="ARBA00004429"/>
    </source>
</evidence>
<dbReference type="Proteomes" id="UP000199180">
    <property type="component" value="Unassembled WGS sequence"/>
</dbReference>
<evidence type="ECO:0000256" key="9">
    <source>
        <dbReference type="RuleBase" id="RU369079"/>
    </source>
</evidence>
<dbReference type="OrthoDB" id="4964541at2"/>
<keyword evidence="3" id="KW-1003">Cell membrane</keyword>
<dbReference type="GO" id="GO:0015740">
    <property type="term" value="P:C4-dicarboxylate transport"/>
    <property type="evidence" value="ECO:0007669"/>
    <property type="project" value="TreeGrafter"/>
</dbReference>
<feature type="domain" description="Tripartite ATP-independent periplasmic transporters DctQ component" evidence="10">
    <location>
        <begin position="21"/>
        <end position="152"/>
    </location>
</feature>
<keyword evidence="12" id="KW-1185">Reference proteome</keyword>
<evidence type="ECO:0000256" key="3">
    <source>
        <dbReference type="ARBA" id="ARBA00022475"/>
    </source>
</evidence>
<keyword evidence="5 9" id="KW-0812">Transmembrane</keyword>
<feature type="transmembrane region" description="Helical" evidence="9">
    <location>
        <begin position="44"/>
        <end position="62"/>
    </location>
</feature>
<dbReference type="InterPro" id="IPR007387">
    <property type="entry name" value="TRAP_DctQ"/>
</dbReference>
<dbReference type="Pfam" id="PF04290">
    <property type="entry name" value="DctQ"/>
    <property type="match status" value="1"/>
</dbReference>
<evidence type="ECO:0000313" key="12">
    <source>
        <dbReference type="Proteomes" id="UP000199180"/>
    </source>
</evidence>
<feature type="transmembrane region" description="Helical" evidence="9">
    <location>
        <begin position="125"/>
        <end position="145"/>
    </location>
</feature>
<feature type="transmembrane region" description="Helical" evidence="9">
    <location>
        <begin position="83"/>
        <end position="105"/>
    </location>
</feature>
<evidence type="ECO:0000256" key="8">
    <source>
        <dbReference type="ARBA" id="ARBA00038436"/>
    </source>
</evidence>
<evidence type="ECO:0000256" key="2">
    <source>
        <dbReference type="ARBA" id="ARBA00022448"/>
    </source>
</evidence>
<feature type="transmembrane region" description="Helical" evidence="9">
    <location>
        <begin position="7"/>
        <end position="29"/>
    </location>
</feature>
<keyword evidence="2 9" id="KW-0813">Transport</keyword>
<dbReference type="InterPro" id="IPR055348">
    <property type="entry name" value="DctQ"/>
</dbReference>
<dbReference type="STRING" id="364199.SAMN04489858_104208"/>
<evidence type="ECO:0000256" key="5">
    <source>
        <dbReference type="ARBA" id="ARBA00022692"/>
    </source>
</evidence>
<dbReference type="GO" id="GO:0022857">
    <property type="term" value="F:transmembrane transporter activity"/>
    <property type="evidence" value="ECO:0007669"/>
    <property type="project" value="UniProtKB-UniRule"/>
</dbReference>
<comment type="subunit">
    <text evidence="9">The complex comprises the extracytoplasmic solute receptor protein and the two transmembrane proteins.</text>
</comment>
<organism evidence="11 12">
    <name type="scientific">Paracoccus homiensis</name>
    <dbReference type="NCBI Taxonomy" id="364199"/>
    <lineage>
        <taxon>Bacteria</taxon>
        <taxon>Pseudomonadati</taxon>
        <taxon>Pseudomonadota</taxon>
        <taxon>Alphaproteobacteria</taxon>
        <taxon>Rhodobacterales</taxon>
        <taxon>Paracoccaceae</taxon>
        <taxon>Paracoccus</taxon>
    </lineage>
</organism>
<dbReference type="PANTHER" id="PTHR35011">
    <property type="entry name" value="2,3-DIKETO-L-GULONATE TRAP TRANSPORTER SMALL PERMEASE PROTEIN YIAM"/>
    <property type="match status" value="1"/>
</dbReference>
<dbReference type="EMBL" id="FOHO01000004">
    <property type="protein sequence ID" value="SET33491.1"/>
    <property type="molecule type" value="Genomic_DNA"/>
</dbReference>
<evidence type="ECO:0000256" key="7">
    <source>
        <dbReference type="ARBA" id="ARBA00023136"/>
    </source>
</evidence>
<comment type="subcellular location">
    <subcellularLocation>
        <location evidence="1 9">Cell inner membrane</location>
        <topology evidence="1 9">Multi-pass membrane protein</topology>
    </subcellularLocation>
</comment>
<keyword evidence="4 9" id="KW-0997">Cell inner membrane</keyword>
<sequence>MRRVADLVLRGGIIVAFAVLLICVSWQVISRYVLGTPSTVTDELARFIFMWLALVGGAYTYGQGRHLAIDFLPLSQIGGRRQATEAAITLLIAAFAVIVMIWGGWQLVSKTLASGQISPALRLPMGWVYGAVPVAGAIITAYAAGNLARIAKGRHILSPADEILAQSADPKESQR</sequence>
<accession>A0A1I0DNP7</accession>
<comment type="function">
    <text evidence="9">Part of the tripartite ATP-independent periplasmic (TRAP) transport system.</text>
</comment>
<comment type="similarity">
    <text evidence="8 9">Belongs to the TRAP transporter small permease family.</text>
</comment>
<proteinExistence type="inferred from homology"/>
<evidence type="ECO:0000259" key="10">
    <source>
        <dbReference type="Pfam" id="PF04290"/>
    </source>
</evidence>
<name>A0A1I0DNP7_9RHOB</name>
<dbReference type="RefSeq" id="WP_090733839.1">
    <property type="nucleotide sequence ID" value="NZ_FOHO01000004.1"/>
</dbReference>